<dbReference type="STRING" id="587909.SAMN05421810_105317"/>
<evidence type="ECO:0000313" key="3">
    <source>
        <dbReference type="EMBL" id="SFQ24166.1"/>
    </source>
</evidence>
<evidence type="ECO:0000256" key="1">
    <source>
        <dbReference type="SAM" id="MobiDB-lite"/>
    </source>
</evidence>
<feature type="transmembrane region" description="Helical" evidence="2">
    <location>
        <begin position="335"/>
        <end position="353"/>
    </location>
</feature>
<keyword evidence="2" id="KW-0812">Transmembrane</keyword>
<dbReference type="EMBL" id="FOWW01000005">
    <property type="protein sequence ID" value="SFQ24166.1"/>
    <property type="molecule type" value="Genomic_DNA"/>
</dbReference>
<feature type="transmembrane region" description="Helical" evidence="2">
    <location>
        <begin position="73"/>
        <end position="93"/>
    </location>
</feature>
<dbReference type="OrthoDB" id="3638762at2"/>
<feature type="transmembrane region" description="Helical" evidence="2">
    <location>
        <begin position="572"/>
        <end position="591"/>
    </location>
</feature>
<feature type="transmembrane region" description="Helical" evidence="2">
    <location>
        <begin position="181"/>
        <end position="202"/>
    </location>
</feature>
<keyword evidence="2" id="KW-0472">Membrane</keyword>
<feature type="transmembrane region" description="Helical" evidence="2">
    <location>
        <begin position="514"/>
        <end position="533"/>
    </location>
</feature>
<organism evidence="3 4">
    <name type="scientific">Amycolatopsis arida</name>
    <dbReference type="NCBI Taxonomy" id="587909"/>
    <lineage>
        <taxon>Bacteria</taxon>
        <taxon>Bacillati</taxon>
        <taxon>Actinomycetota</taxon>
        <taxon>Actinomycetes</taxon>
        <taxon>Pseudonocardiales</taxon>
        <taxon>Pseudonocardiaceae</taxon>
        <taxon>Amycolatopsis</taxon>
    </lineage>
</organism>
<feature type="transmembrane region" description="Helical" evidence="2">
    <location>
        <begin position="38"/>
        <end position="61"/>
    </location>
</feature>
<dbReference type="Proteomes" id="UP000198727">
    <property type="component" value="Unassembled WGS sequence"/>
</dbReference>
<evidence type="ECO:0000313" key="4">
    <source>
        <dbReference type="Proteomes" id="UP000198727"/>
    </source>
</evidence>
<feature type="region of interest" description="Disordered" evidence="1">
    <location>
        <begin position="1"/>
        <end position="32"/>
    </location>
</feature>
<reference evidence="4" key="1">
    <citation type="submission" date="2016-10" db="EMBL/GenBank/DDBJ databases">
        <authorList>
            <person name="Varghese N."/>
            <person name="Submissions S."/>
        </authorList>
    </citation>
    <scope>NUCLEOTIDE SEQUENCE [LARGE SCALE GENOMIC DNA]</scope>
    <source>
        <strain evidence="4">CGMCC 4.5579</strain>
    </source>
</reference>
<feature type="transmembrane region" description="Helical" evidence="2">
    <location>
        <begin position="222"/>
        <end position="241"/>
    </location>
</feature>
<feature type="transmembrane region" description="Helical" evidence="2">
    <location>
        <begin position="540"/>
        <end position="560"/>
    </location>
</feature>
<feature type="region of interest" description="Disordered" evidence="1">
    <location>
        <begin position="303"/>
        <end position="326"/>
    </location>
</feature>
<keyword evidence="2" id="KW-1133">Transmembrane helix</keyword>
<name>A0A1I5WXB0_9PSEU</name>
<dbReference type="RefSeq" id="WP_092531159.1">
    <property type="nucleotide sequence ID" value="NZ_FOWW01000005.1"/>
</dbReference>
<feature type="transmembrane region" description="Helical" evidence="2">
    <location>
        <begin position="147"/>
        <end position="169"/>
    </location>
</feature>
<protein>
    <submittedName>
        <fullName evidence="3">Uncharacterized protein</fullName>
    </submittedName>
</protein>
<feature type="transmembrane region" description="Helical" evidence="2">
    <location>
        <begin position="100"/>
        <end position="118"/>
    </location>
</feature>
<evidence type="ECO:0000256" key="2">
    <source>
        <dbReference type="SAM" id="Phobius"/>
    </source>
</evidence>
<feature type="transmembrane region" description="Helical" evidence="2">
    <location>
        <begin position="400"/>
        <end position="421"/>
    </location>
</feature>
<feature type="transmembrane region" description="Helical" evidence="2">
    <location>
        <begin position="279"/>
        <end position="298"/>
    </location>
</feature>
<feature type="transmembrane region" description="Helical" evidence="2">
    <location>
        <begin position="253"/>
        <end position="273"/>
    </location>
</feature>
<sequence length="598" mass="57736">MTARNRPPSGEPSDDPRDSFGPPGGSTSDPPARLAAPLVGALAAATAGAVLLALGGLVPVVAGARPGFGSGPLLVLLAVLPVAAAAAAALLPAPRRRPGLAAGVLVGAAALAPGRALLDLQLAADASAAARPELHVPTDLTSPSPAAGLWLLLAGHLATAVAGLLALRVRDEQGEGQGSRWRLLAVVSVAVVGALGLLMAPFGSHDAYLPTSGAIDAPMPAAAGLLLLAATLPVAAALAASSPAPGLARGGPLGLGLATAALAAPPLVAAAALPALDVTAGPVLLAFAAAGLVVLGVTPLPASASTPSGPQPARRAEPTDLAGTATLPGQRPLDLLTGSIAVLTALAAVGGAFTEQVVSATNTAVPSSARWWFLVAGLLLGTVGLAMFGPAVAARVRPALSVLWAGPLVTGAAVLDTALAATELGALSVSTLGVLWVALAMVGAAATGCSSAVAGTVEREEAMDVVGAAGWRAAPNVLTPLVAAAILGVAAFGLPVVRAADYTAPGLWSHFTPASWGLLAGVLTVLGALALVPRSRPARAVALLAGIAGLLLLRAAELPLRTGITGACPGPGLWLALAGAAAALVAAGLALPGARRGS</sequence>
<proteinExistence type="predicted"/>
<gene>
    <name evidence="3" type="ORF">SAMN05421810_105317</name>
</gene>
<feature type="transmembrane region" description="Helical" evidence="2">
    <location>
        <begin position="433"/>
        <end position="457"/>
    </location>
</feature>
<keyword evidence="4" id="KW-1185">Reference proteome</keyword>
<accession>A0A1I5WXB0</accession>
<feature type="transmembrane region" description="Helical" evidence="2">
    <location>
        <begin position="373"/>
        <end position="393"/>
    </location>
</feature>
<feature type="transmembrane region" description="Helical" evidence="2">
    <location>
        <begin position="477"/>
        <end position="494"/>
    </location>
</feature>
<dbReference type="AlphaFoldDB" id="A0A1I5WXB0"/>